<organism evidence="1 2">
    <name type="scientific">Limnoglobus roseus</name>
    <dbReference type="NCBI Taxonomy" id="2598579"/>
    <lineage>
        <taxon>Bacteria</taxon>
        <taxon>Pseudomonadati</taxon>
        <taxon>Planctomycetota</taxon>
        <taxon>Planctomycetia</taxon>
        <taxon>Gemmatales</taxon>
        <taxon>Gemmataceae</taxon>
        <taxon>Limnoglobus</taxon>
    </lineage>
</organism>
<evidence type="ECO:0000313" key="2">
    <source>
        <dbReference type="Proteomes" id="UP000324974"/>
    </source>
</evidence>
<sequence>MPAPDRCVILVPVGGPIDPGCEDGLRELERRGHPVRRVRGYSAIDAARCQMATDALADGFEELMWVDSDVAFDPNDVEKLRGHGRPFTCGLYPKKGPRQFAAAFLPGTKTVRFGRHGGLVDILYCGFGFTHTRREVYEAVRAKLALPLCNLGFKKPLVPYFCPLVAADDRGRPWYLGEDYAFCERARQAGFVVQADTSIRLWHVGSYKYGWEDAGRDAQRFADYTFHRNTDDVQSSGDPSGRHP</sequence>
<dbReference type="InterPro" id="IPR029044">
    <property type="entry name" value="Nucleotide-diphossugar_trans"/>
</dbReference>
<evidence type="ECO:0008006" key="3">
    <source>
        <dbReference type="Google" id="ProtNLM"/>
    </source>
</evidence>
<keyword evidence="2" id="KW-1185">Reference proteome</keyword>
<protein>
    <recommendedName>
        <fullName evidence="3">Glycosyltransferase</fullName>
    </recommendedName>
</protein>
<proteinExistence type="predicted"/>
<accession>A0A5C1A837</accession>
<dbReference type="KEGG" id="lrs:PX52LOC_01026"/>
<dbReference type="Proteomes" id="UP000324974">
    <property type="component" value="Chromosome"/>
</dbReference>
<dbReference type="SUPFAM" id="SSF53448">
    <property type="entry name" value="Nucleotide-diphospho-sugar transferases"/>
    <property type="match status" value="1"/>
</dbReference>
<reference evidence="2" key="1">
    <citation type="submission" date="2019-08" db="EMBL/GenBank/DDBJ databases">
        <title>Limnoglobus roseus gen. nov., sp. nov., a novel freshwater planctomycete with a giant genome from the family Gemmataceae.</title>
        <authorList>
            <person name="Kulichevskaya I.S."/>
            <person name="Naumoff D.G."/>
            <person name="Miroshnikov K."/>
            <person name="Ivanova A."/>
            <person name="Philippov D.A."/>
            <person name="Hakobyan A."/>
            <person name="Rijpstra I.C."/>
            <person name="Sinninghe Damste J.S."/>
            <person name="Liesack W."/>
            <person name="Dedysh S.N."/>
        </authorList>
    </citation>
    <scope>NUCLEOTIDE SEQUENCE [LARGE SCALE GENOMIC DNA]</scope>
    <source>
        <strain evidence="2">PX52</strain>
    </source>
</reference>
<dbReference type="OrthoDB" id="6679586at2"/>
<evidence type="ECO:0000313" key="1">
    <source>
        <dbReference type="EMBL" id="QEL14156.1"/>
    </source>
</evidence>
<dbReference type="Gene3D" id="3.90.550.40">
    <property type="match status" value="1"/>
</dbReference>
<dbReference type="RefSeq" id="WP_149109071.1">
    <property type="nucleotide sequence ID" value="NZ_CP042425.1"/>
</dbReference>
<gene>
    <name evidence="1" type="ORF">PX52LOC_01026</name>
</gene>
<dbReference type="AlphaFoldDB" id="A0A5C1A837"/>
<name>A0A5C1A837_9BACT</name>
<dbReference type="EMBL" id="CP042425">
    <property type="protein sequence ID" value="QEL14156.1"/>
    <property type="molecule type" value="Genomic_DNA"/>
</dbReference>